<feature type="compositionally biased region" description="Acidic residues" evidence="1">
    <location>
        <begin position="1286"/>
        <end position="1300"/>
    </location>
</feature>
<dbReference type="Proteomes" id="UP001153069">
    <property type="component" value="Unassembled WGS sequence"/>
</dbReference>
<gene>
    <name evidence="2" type="ORF">SEMRO_806_G205190.1</name>
</gene>
<feature type="compositionally biased region" description="Polar residues" evidence="1">
    <location>
        <begin position="529"/>
        <end position="538"/>
    </location>
</feature>
<sequence length="1572" mass="174331">MITRINDFAVHYPCYFVAKKTWYIKKVPIPCVALEKRIQHVAFVRKRPWIVGEDQWGVSKESSAENICTLDDDLILFPNHAEDELCPILEDYKLQDGNDGSKGIFLETHMEQCLWTNAPPPGGMPEFQDLRLLHVFSDMPRPPILRWSEEAVAHHENFIDGVVNDGDSSSKEDISQINEVLQPSQYPVEPQETSELEEALNPTHDKVEAHKNSESATEDSTIISPHVSPKSWWDEWTDSLMGPQREYRYPSRFPVQTQDIESPMDELICPSQSVSSHSFFVETEFTDDGGLPSLDATDKGREPQWEGNDKGNSLSNQEPTKSNEPSISLPRITHQPSPGEASKGSEPLLEGKAQSMGKQGLNGLHATPSVPSPGTMHGLSLAGTGHGNEPLLVNGQPLPVPFVAGSQELVNLHVEHTLHYSRTVHQPSLDDTSHWSEPLLRQNDNDEPLGNQDLASSVVEHSSSRPTHQSSLEDISSGQWTESRDKPLRNQESTSPRVEAFNSETTQQHLSFDHTCQWSEPMLFASESNEPLGSSVPMSLQVRPPMTTRKPSTESMSIDSHQSSVSHVWFWTILLLCGLGGRMIRRQRTGTANRLVHAQPGLHVHALQYSQSFEQDTSSGEDRSLRSGESAATPVTSNLSKAETAADDNATLSENGSTGQARHGIGPPTRDNNGLEPTQMVPGVAVPDAITIRSNDMERLGNEAFLVLATDTRTPRRCNVGREQYYETEEAVETAPTEEQRSLLTVIALLALSGGGVSAKENVRGTLPVDSQSSETEKLDLHDHATIISMANAQSERDTTESSILECGTSMPVKGRVQYNSDEEQQEVLTATNDHGNLICTMNSRSDNDMDTSGGDGANSPVDTLFLASSIETNPSVGSTKYDNYRFASNDEADKSLTSWRGRNASYLYELENEVLEAGNRIDESLKEVLNMFEESLKPPSEVYTQVEEELSFAASDLSLHTNKLSVKGCHESDIETTGPDVFFECNPAMQGEHEPAAIEAPSLFEHTEYLSGDLLSASSVEADPSIGSIPSDSLQLTLSGDTDPSYRSWRKRHANFLNGLENNIHQVATQIDRSMQEVMNMSATQSLKGGDRHSDREEDVSLTDSDFFPLLNGVGIHSDSGSDIEITDPDLFFECIETRAFKGEHDHSDRTQPGLFEHTMHLPKDSQQVLVAERNLLQHKNQFGNLLASSSEDTNQTGGSIPSFNLHLTFSAETDPSNGSWRGRHSSFLHDLKNEVCKTANKINESLKDVVGTSISRASSKLSWMEEDESFQELKANQTNGSEKDTEEMMQVDDFESEPETPLPAAESEQQAARQVVAESDLFNRTIEAWSPVLPIETKTPLQRNNCLVLIQKLTRLSAGGTPTDQLLGFVEDWVVFSLSPFSQAPAARRQRLSFMIRDLYQFLQTKYELPASAVITLLPFLISTATVEDICCEERIGQLVFQAGSKFGDFFADQHSRSNTSSPSSTMVRPMLLDFGVEAERRSPEKQLAILREKAIMEWEVNIAGESANKRQVVSPRRRGFATLGKLPDKIPVHGSNRRQSPRSKDSFMYRERYLRAVLNMNQKVKEATS</sequence>
<feature type="compositionally biased region" description="Polar residues" evidence="1">
    <location>
        <begin position="650"/>
        <end position="660"/>
    </location>
</feature>
<name>A0A9N8EAE1_9STRA</name>
<comment type="caution">
    <text evidence="2">The sequence shown here is derived from an EMBL/GenBank/DDBJ whole genome shotgun (WGS) entry which is preliminary data.</text>
</comment>
<proteinExistence type="predicted"/>
<feature type="region of interest" description="Disordered" evidence="1">
    <location>
        <begin position="1273"/>
        <end position="1312"/>
    </location>
</feature>
<organism evidence="2 3">
    <name type="scientific">Seminavis robusta</name>
    <dbReference type="NCBI Taxonomy" id="568900"/>
    <lineage>
        <taxon>Eukaryota</taxon>
        <taxon>Sar</taxon>
        <taxon>Stramenopiles</taxon>
        <taxon>Ochrophyta</taxon>
        <taxon>Bacillariophyta</taxon>
        <taxon>Bacillariophyceae</taxon>
        <taxon>Bacillariophycidae</taxon>
        <taxon>Naviculales</taxon>
        <taxon>Naviculaceae</taxon>
        <taxon>Seminavis</taxon>
    </lineage>
</organism>
<evidence type="ECO:0000313" key="2">
    <source>
        <dbReference type="EMBL" id="CAB9516780.1"/>
    </source>
</evidence>
<reference evidence="2" key="1">
    <citation type="submission" date="2020-06" db="EMBL/GenBank/DDBJ databases">
        <authorList>
            <consortium name="Plant Systems Biology data submission"/>
        </authorList>
    </citation>
    <scope>NUCLEOTIDE SEQUENCE</scope>
    <source>
        <strain evidence="2">D6</strain>
    </source>
</reference>
<feature type="compositionally biased region" description="Polar residues" evidence="1">
    <location>
        <begin position="310"/>
        <end position="326"/>
    </location>
</feature>
<feature type="compositionally biased region" description="Polar residues" evidence="1">
    <location>
        <begin position="453"/>
        <end position="481"/>
    </location>
</feature>
<feature type="region of interest" description="Disordered" evidence="1">
    <location>
        <begin position="425"/>
        <end position="496"/>
    </location>
</feature>
<feature type="region of interest" description="Disordered" evidence="1">
    <location>
        <begin position="285"/>
        <end position="392"/>
    </location>
</feature>
<dbReference type="EMBL" id="CAICTM010000805">
    <property type="protein sequence ID" value="CAB9516780.1"/>
    <property type="molecule type" value="Genomic_DNA"/>
</dbReference>
<evidence type="ECO:0000256" key="1">
    <source>
        <dbReference type="SAM" id="MobiDB-lite"/>
    </source>
</evidence>
<feature type="region of interest" description="Disordered" evidence="1">
    <location>
        <begin position="612"/>
        <end position="680"/>
    </location>
</feature>
<feature type="compositionally biased region" description="Basic and acidic residues" evidence="1">
    <location>
        <begin position="296"/>
        <end position="309"/>
    </location>
</feature>
<feature type="region of interest" description="Disordered" evidence="1">
    <location>
        <begin position="1528"/>
        <end position="1549"/>
    </location>
</feature>
<feature type="region of interest" description="Disordered" evidence="1">
    <location>
        <begin position="529"/>
        <end position="557"/>
    </location>
</feature>
<accession>A0A9N8EAE1</accession>
<protein>
    <submittedName>
        <fullName evidence="2">Uncharacterized protein</fullName>
    </submittedName>
</protein>
<evidence type="ECO:0000313" key="3">
    <source>
        <dbReference type="Proteomes" id="UP001153069"/>
    </source>
</evidence>
<keyword evidence="3" id="KW-1185">Reference proteome</keyword>